<dbReference type="GO" id="GO:0046872">
    <property type="term" value="F:metal ion binding"/>
    <property type="evidence" value="ECO:0007669"/>
    <property type="project" value="UniProtKB-KW"/>
</dbReference>
<name>A0A7T7HIL9_9HYPH</name>
<dbReference type="InterPro" id="IPR002327">
    <property type="entry name" value="Cyt_c_1A/1B"/>
</dbReference>
<sequence length="256" mass="26216">MKFNLNMVLAALLGTIFVLMTVSFVSEAIFDPRPPEKEGYVIAVPETDASGAPAKVEETPISVLLASATPDAGERVFKRCQACHTDTEGGPNKVGPNLWDIVNRPIATHEGFSYSAAMKDFSNGGEKLWTYENLDVFIKAPKKDVPGTAMGFAGLSDDQDRADLIAYLSTMSNDPVPFPEPPSDETADAGSAAGNGSGEAAAPAEGGEAAPAATDGASGDADAGPANAESTTAEPAPDAEATPPGSAESEQPASGQ</sequence>
<proteinExistence type="predicted"/>
<dbReference type="GO" id="GO:0009055">
    <property type="term" value="F:electron transfer activity"/>
    <property type="evidence" value="ECO:0007669"/>
    <property type="project" value="InterPro"/>
</dbReference>
<keyword evidence="1" id="KW-0813">Transport</keyword>
<evidence type="ECO:0000256" key="3">
    <source>
        <dbReference type="ARBA" id="ARBA00022723"/>
    </source>
</evidence>
<evidence type="ECO:0000256" key="4">
    <source>
        <dbReference type="ARBA" id="ARBA00022982"/>
    </source>
</evidence>
<dbReference type="SUPFAM" id="SSF46626">
    <property type="entry name" value="Cytochrome c"/>
    <property type="match status" value="1"/>
</dbReference>
<dbReference type="Proteomes" id="UP000596083">
    <property type="component" value="Chromosome"/>
</dbReference>
<evidence type="ECO:0000256" key="7">
    <source>
        <dbReference type="SAM" id="MobiDB-lite"/>
    </source>
</evidence>
<evidence type="ECO:0000256" key="6">
    <source>
        <dbReference type="PROSITE-ProRule" id="PRU00433"/>
    </source>
</evidence>
<keyword evidence="2 6" id="KW-0349">Heme</keyword>
<dbReference type="Gene3D" id="1.10.760.10">
    <property type="entry name" value="Cytochrome c-like domain"/>
    <property type="match status" value="1"/>
</dbReference>
<feature type="domain" description="Cytochrome c" evidence="8">
    <location>
        <begin position="68"/>
        <end position="172"/>
    </location>
</feature>
<gene>
    <name evidence="9" type="ORF">JET14_16520</name>
</gene>
<organism evidence="9 10">
    <name type="scientific">Martelella lutilitoris</name>
    <dbReference type="NCBI Taxonomy" id="2583532"/>
    <lineage>
        <taxon>Bacteria</taxon>
        <taxon>Pseudomonadati</taxon>
        <taxon>Pseudomonadota</taxon>
        <taxon>Alphaproteobacteria</taxon>
        <taxon>Hyphomicrobiales</taxon>
        <taxon>Aurantimonadaceae</taxon>
        <taxon>Martelella</taxon>
    </lineage>
</organism>
<protein>
    <submittedName>
        <fullName evidence="9">Cytochrome c family protein</fullName>
    </submittedName>
</protein>
<dbReference type="GO" id="GO:0020037">
    <property type="term" value="F:heme binding"/>
    <property type="evidence" value="ECO:0007669"/>
    <property type="project" value="InterPro"/>
</dbReference>
<dbReference type="RefSeq" id="WP_200334895.1">
    <property type="nucleotide sequence ID" value="NZ_CP066786.1"/>
</dbReference>
<dbReference type="PRINTS" id="PR00604">
    <property type="entry name" value="CYTCHRMECIAB"/>
</dbReference>
<keyword evidence="3 6" id="KW-0479">Metal-binding</keyword>
<dbReference type="InterPro" id="IPR009056">
    <property type="entry name" value="Cyt_c-like_dom"/>
</dbReference>
<evidence type="ECO:0000256" key="5">
    <source>
        <dbReference type="ARBA" id="ARBA00023004"/>
    </source>
</evidence>
<dbReference type="PANTHER" id="PTHR11961">
    <property type="entry name" value="CYTOCHROME C"/>
    <property type="match status" value="1"/>
</dbReference>
<dbReference type="EMBL" id="CP066786">
    <property type="protein sequence ID" value="QQM29880.1"/>
    <property type="molecule type" value="Genomic_DNA"/>
</dbReference>
<feature type="region of interest" description="Disordered" evidence="7">
    <location>
        <begin position="171"/>
        <end position="256"/>
    </location>
</feature>
<reference evidence="9 10" key="1">
    <citation type="submission" date="2020-12" db="EMBL/GenBank/DDBJ databases">
        <authorList>
            <person name="Zheng R.K."/>
            <person name="Sun C.M."/>
        </authorList>
    </citation>
    <scope>NUCLEOTIDE SEQUENCE [LARGE SCALE GENOMIC DNA]</scope>
    <source>
        <strain evidence="9 10">ZRK001</strain>
    </source>
</reference>
<accession>A0A7T7HIL9</accession>
<dbReference type="Pfam" id="PF00034">
    <property type="entry name" value="Cytochrom_C"/>
    <property type="match status" value="1"/>
</dbReference>
<feature type="compositionally biased region" description="Low complexity" evidence="7">
    <location>
        <begin position="188"/>
        <end position="244"/>
    </location>
</feature>
<evidence type="ECO:0000256" key="1">
    <source>
        <dbReference type="ARBA" id="ARBA00022448"/>
    </source>
</evidence>
<dbReference type="PROSITE" id="PS51007">
    <property type="entry name" value="CYTC"/>
    <property type="match status" value="1"/>
</dbReference>
<keyword evidence="4" id="KW-0249">Electron transport</keyword>
<evidence type="ECO:0000313" key="10">
    <source>
        <dbReference type="Proteomes" id="UP000596083"/>
    </source>
</evidence>
<evidence type="ECO:0000256" key="2">
    <source>
        <dbReference type="ARBA" id="ARBA00022617"/>
    </source>
</evidence>
<evidence type="ECO:0000259" key="8">
    <source>
        <dbReference type="PROSITE" id="PS51007"/>
    </source>
</evidence>
<dbReference type="KEGG" id="mlut:JET14_16520"/>
<dbReference type="AlphaFoldDB" id="A0A7T7HIL9"/>
<dbReference type="InterPro" id="IPR036909">
    <property type="entry name" value="Cyt_c-like_dom_sf"/>
</dbReference>
<keyword evidence="5 6" id="KW-0408">Iron</keyword>
<evidence type="ECO:0000313" key="9">
    <source>
        <dbReference type="EMBL" id="QQM29880.1"/>
    </source>
</evidence>